<dbReference type="CDD" id="cd10950">
    <property type="entry name" value="CE4_BsYlxY_like"/>
    <property type="match status" value="1"/>
</dbReference>
<keyword evidence="3" id="KW-1185">Reference proteome</keyword>
<dbReference type="Proteomes" id="UP000265801">
    <property type="component" value="Unassembled WGS sequence"/>
</dbReference>
<dbReference type="NCBIfam" id="TIGR02873">
    <property type="entry name" value="spore_ylxY"/>
    <property type="match status" value="1"/>
</dbReference>
<dbReference type="OrthoDB" id="9812065at2"/>
<sequence length="332" mass="36788">MNLKVLTGMTICVVAAVMTVSNPMTSQYVLSLKGKTVTVAAKPEKLEAVIKKEAENLEVPPIDAKNDPVWKGTPGYNGLKVDIKSSYEKMKDEGIFDRERIVFDQVSPDIHLSDLPPMPIYRGNPEKPMASLIINVAWGNEYIPDMLATLKKHQVYATFFLEGRWVKENPELAKMIADSGHEIGNHSYSHPKMETLTGERIREEILKTNDIIEATTGKRVKLFGPPSGGFNDEVVKIAGEYKMKTILWSVDTIDWQKPAPSVIVERVTSKLHKGALILMHPTASTSSALPALIAAIKKDDLRIGTVSSLLKEERIIEKGNNSLLKGKSNDKD</sequence>
<evidence type="ECO:0000313" key="2">
    <source>
        <dbReference type="EMBL" id="RIW36466.1"/>
    </source>
</evidence>
<dbReference type="InterPro" id="IPR050248">
    <property type="entry name" value="Polysacc_deacetylase_ArnD"/>
</dbReference>
<dbReference type="PANTHER" id="PTHR10587:SF80">
    <property type="entry name" value="CHITOOLIGOSACCHARIDE DEACETYLASE"/>
    <property type="match status" value="1"/>
</dbReference>
<dbReference type="RefSeq" id="WP_119546016.1">
    <property type="nucleotide sequence ID" value="NZ_QXIR01000005.1"/>
</dbReference>
<evidence type="ECO:0000259" key="1">
    <source>
        <dbReference type="PROSITE" id="PS51677"/>
    </source>
</evidence>
<dbReference type="SUPFAM" id="SSF88713">
    <property type="entry name" value="Glycoside hydrolase/deacetylase"/>
    <property type="match status" value="1"/>
</dbReference>
<dbReference type="GO" id="GO:0016020">
    <property type="term" value="C:membrane"/>
    <property type="evidence" value="ECO:0007669"/>
    <property type="project" value="TreeGrafter"/>
</dbReference>
<dbReference type="AlphaFoldDB" id="A0A3A1R439"/>
<dbReference type="InterPro" id="IPR011330">
    <property type="entry name" value="Glyco_hydro/deAcase_b/a-brl"/>
</dbReference>
<organism evidence="2 3">
    <name type="scientific">Bacillus salacetis</name>
    <dbReference type="NCBI Taxonomy" id="2315464"/>
    <lineage>
        <taxon>Bacteria</taxon>
        <taxon>Bacillati</taxon>
        <taxon>Bacillota</taxon>
        <taxon>Bacilli</taxon>
        <taxon>Bacillales</taxon>
        <taxon>Bacillaceae</taxon>
        <taxon>Bacillus</taxon>
    </lineage>
</organism>
<dbReference type="Gene3D" id="3.20.20.370">
    <property type="entry name" value="Glycoside hydrolase/deacetylase"/>
    <property type="match status" value="1"/>
</dbReference>
<protein>
    <recommendedName>
        <fullName evidence="1">NodB homology domain-containing protein</fullName>
    </recommendedName>
</protein>
<gene>
    <name evidence="2" type="ORF">D3H55_05975</name>
</gene>
<dbReference type="PROSITE" id="PS51677">
    <property type="entry name" value="NODB"/>
    <property type="match status" value="1"/>
</dbReference>
<dbReference type="GO" id="GO:0016810">
    <property type="term" value="F:hydrolase activity, acting on carbon-nitrogen (but not peptide) bonds"/>
    <property type="evidence" value="ECO:0007669"/>
    <property type="project" value="InterPro"/>
</dbReference>
<dbReference type="InterPro" id="IPR002509">
    <property type="entry name" value="NODB_dom"/>
</dbReference>
<name>A0A3A1R439_9BACI</name>
<accession>A0A3A1R439</accession>
<dbReference type="PANTHER" id="PTHR10587">
    <property type="entry name" value="GLYCOSYL TRANSFERASE-RELATED"/>
    <property type="match status" value="1"/>
</dbReference>
<dbReference type="GO" id="GO:0005975">
    <property type="term" value="P:carbohydrate metabolic process"/>
    <property type="evidence" value="ECO:0007669"/>
    <property type="project" value="InterPro"/>
</dbReference>
<feature type="domain" description="NodB homology" evidence="1">
    <location>
        <begin position="128"/>
        <end position="304"/>
    </location>
</feature>
<comment type="caution">
    <text evidence="2">The sequence shown here is derived from an EMBL/GenBank/DDBJ whole genome shotgun (WGS) entry which is preliminary data.</text>
</comment>
<proteinExistence type="predicted"/>
<dbReference type="Pfam" id="PF01522">
    <property type="entry name" value="Polysacc_deac_1"/>
    <property type="match status" value="1"/>
</dbReference>
<reference evidence="2 3" key="1">
    <citation type="submission" date="2018-09" db="EMBL/GenBank/DDBJ databases">
        <title>Bacillus saliacetes sp. nov., isolated from Thai shrimp paste (Ka-pi).</title>
        <authorList>
            <person name="Daroonpunt R."/>
            <person name="Tanasupawat S."/>
            <person name="Yiamsombut S."/>
        </authorList>
    </citation>
    <scope>NUCLEOTIDE SEQUENCE [LARGE SCALE GENOMIC DNA]</scope>
    <source>
        <strain evidence="2 3">SKP7-4</strain>
    </source>
</reference>
<evidence type="ECO:0000313" key="3">
    <source>
        <dbReference type="Proteomes" id="UP000265801"/>
    </source>
</evidence>
<dbReference type="EMBL" id="QXIR01000005">
    <property type="protein sequence ID" value="RIW36466.1"/>
    <property type="molecule type" value="Genomic_DNA"/>
</dbReference>
<dbReference type="InterPro" id="IPR014228">
    <property type="entry name" value="Spore_polysacc_deacetyl_YlxY"/>
</dbReference>